<evidence type="ECO:0000256" key="4">
    <source>
        <dbReference type="ARBA" id="ARBA00023002"/>
    </source>
</evidence>
<proteinExistence type="predicted"/>
<dbReference type="NCBIfam" id="NF005511">
    <property type="entry name" value="PRK07121.1-4"/>
    <property type="match status" value="1"/>
</dbReference>
<name>A0A6A6Z7E3_9PEZI</name>
<dbReference type="GO" id="GO:0008202">
    <property type="term" value="P:steroid metabolic process"/>
    <property type="evidence" value="ECO:0007669"/>
    <property type="project" value="UniProtKB-ARBA"/>
</dbReference>
<evidence type="ECO:0000313" key="7">
    <source>
        <dbReference type="Proteomes" id="UP000504636"/>
    </source>
</evidence>
<reference evidence="8" key="2">
    <citation type="submission" date="2020-04" db="EMBL/GenBank/DDBJ databases">
        <authorList>
            <consortium name="NCBI Genome Project"/>
        </authorList>
    </citation>
    <scope>NUCLEOTIDE SEQUENCE</scope>
    <source>
        <strain evidence="8">CBS 304.34</strain>
    </source>
</reference>
<evidence type="ECO:0000259" key="5">
    <source>
        <dbReference type="Pfam" id="PF00890"/>
    </source>
</evidence>
<dbReference type="PANTHER" id="PTHR43400:SF10">
    <property type="entry name" value="3-OXOSTEROID 1-DEHYDROGENASE"/>
    <property type="match status" value="1"/>
</dbReference>
<evidence type="ECO:0000256" key="1">
    <source>
        <dbReference type="ARBA" id="ARBA00001974"/>
    </source>
</evidence>
<sequence length="606" mass="65710">MQTTTRWLSPPRFCPKQVWKSWATSYRFQLIKPILNVSFRPAIQPIPSSILLSKAFVTRLDFRPSSTSHLRSGTVAFAADTTSKAEKYDLIVVGYGAAGAAAAITAAEKGASVLILDRGYGGGASALSGGIFYAGGGTPYQKAAGYEDTPENMFNYLQQEVKGAVDDETLRTFCDSSVENLAWLEQRGARFQGSLCPYKTSYPTDKHYLYFSGNEKAHPYNLHSKPAPRGHRTFGPSLDCGAILWQALQKSAKALGVQFQPLSRVDKLIVENGRVAGVSFKTIPESNPAFRRHRRLATPALKLTNFLASVGNILNSRAERIWRQAAVAQTVHAKSIILAAGGFVFNHSMRQQYAPKYAQVSSLGTIGDDGTGIRLGQDTGGQVTHMDRITAWRFLSPPSALIEGVTVGLSGERIMNEDLYGATHSEVLIHKFDGRGYLIVDSTIWKKAINQLQEQCQDFQRLQFNYLRFWDSYRAHSLSALASKLGVSASGLEATVNAYNDGIRDGSGDPFRKAADLCSPISKGPFYGIDISIRPSPLYFVPGVTLGGLQVDGKSGLVMTDSGKTIPGLYAAGRNAVGVSSNSYVSGLSLADCIFSGRRAGQHAMS</sequence>
<keyword evidence="4" id="KW-0560">Oxidoreductase</keyword>
<dbReference type="RefSeq" id="XP_033583121.1">
    <property type="nucleotide sequence ID" value="XM_033718831.1"/>
</dbReference>
<dbReference type="AlphaFoldDB" id="A0A6A6Z7E3"/>
<evidence type="ECO:0000256" key="2">
    <source>
        <dbReference type="ARBA" id="ARBA00022630"/>
    </source>
</evidence>
<accession>A0A6A6Z7E3</accession>
<feature type="domain" description="FAD-dependent oxidoreductase 2 FAD-binding" evidence="5">
    <location>
        <begin position="89"/>
        <end position="581"/>
    </location>
</feature>
<evidence type="ECO:0000313" key="6">
    <source>
        <dbReference type="EMBL" id="KAF2816157.1"/>
    </source>
</evidence>
<dbReference type="OrthoDB" id="7777654at2759"/>
<dbReference type="GO" id="GO:0016491">
    <property type="term" value="F:oxidoreductase activity"/>
    <property type="evidence" value="ECO:0007669"/>
    <property type="project" value="UniProtKB-KW"/>
</dbReference>
<protein>
    <submittedName>
        <fullName evidence="6 8">FAD/NAD(P)-binding domain-containing protein</fullName>
    </submittedName>
</protein>
<dbReference type="InterPro" id="IPR027477">
    <property type="entry name" value="Succ_DH/fumarate_Rdtase_cat_sf"/>
</dbReference>
<keyword evidence="3" id="KW-0274">FAD</keyword>
<dbReference type="PANTHER" id="PTHR43400">
    <property type="entry name" value="FUMARATE REDUCTASE"/>
    <property type="match status" value="1"/>
</dbReference>
<gene>
    <name evidence="6 8" type="ORF">BDZ99DRAFT_458051</name>
</gene>
<evidence type="ECO:0000313" key="8">
    <source>
        <dbReference type="RefSeq" id="XP_033583121.1"/>
    </source>
</evidence>
<dbReference type="NCBIfam" id="NF005513">
    <property type="entry name" value="PRK07121.1-6"/>
    <property type="match status" value="1"/>
</dbReference>
<dbReference type="SUPFAM" id="SSF51905">
    <property type="entry name" value="FAD/NAD(P)-binding domain"/>
    <property type="match status" value="1"/>
</dbReference>
<dbReference type="InterPro" id="IPR036188">
    <property type="entry name" value="FAD/NAD-bd_sf"/>
</dbReference>
<dbReference type="GeneID" id="54459724"/>
<reference evidence="8" key="3">
    <citation type="submission" date="2025-04" db="UniProtKB">
        <authorList>
            <consortium name="RefSeq"/>
        </authorList>
    </citation>
    <scope>IDENTIFICATION</scope>
    <source>
        <strain evidence="8">CBS 304.34</strain>
    </source>
</reference>
<reference evidence="6 8" key="1">
    <citation type="journal article" date="2020" name="Stud. Mycol.">
        <title>101 Dothideomycetes genomes: a test case for predicting lifestyles and emergence of pathogens.</title>
        <authorList>
            <person name="Haridas S."/>
            <person name="Albert R."/>
            <person name="Binder M."/>
            <person name="Bloem J."/>
            <person name="Labutti K."/>
            <person name="Salamov A."/>
            <person name="Andreopoulos B."/>
            <person name="Baker S."/>
            <person name="Barry K."/>
            <person name="Bills G."/>
            <person name="Bluhm B."/>
            <person name="Cannon C."/>
            <person name="Castanera R."/>
            <person name="Culley D."/>
            <person name="Daum C."/>
            <person name="Ezra D."/>
            <person name="Gonzalez J."/>
            <person name="Henrissat B."/>
            <person name="Kuo A."/>
            <person name="Liang C."/>
            <person name="Lipzen A."/>
            <person name="Lutzoni F."/>
            <person name="Magnuson J."/>
            <person name="Mondo S."/>
            <person name="Nolan M."/>
            <person name="Ohm R."/>
            <person name="Pangilinan J."/>
            <person name="Park H.-J."/>
            <person name="Ramirez L."/>
            <person name="Alfaro M."/>
            <person name="Sun H."/>
            <person name="Tritt A."/>
            <person name="Yoshinaga Y."/>
            <person name="Zwiers L.-H."/>
            <person name="Turgeon B."/>
            <person name="Goodwin S."/>
            <person name="Spatafora J."/>
            <person name="Crous P."/>
            <person name="Grigoriev I."/>
        </authorList>
    </citation>
    <scope>NUCLEOTIDE SEQUENCE</scope>
    <source>
        <strain evidence="6 8">CBS 304.34</strain>
    </source>
</reference>
<keyword evidence="2" id="KW-0285">Flavoprotein</keyword>
<organism evidence="6">
    <name type="scientific">Mytilinidion resinicola</name>
    <dbReference type="NCBI Taxonomy" id="574789"/>
    <lineage>
        <taxon>Eukaryota</taxon>
        <taxon>Fungi</taxon>
        <taxon>Dikarya</taxon>
        <taxon>Ascomycota</taxon>
        <taxon>Pezizomycotina</taxon>
        <taxon>Dothideomycetes</taxon>
        <taxon>Pleosporomycetidae</taxon>
        <taxon>Mytilinidiales</taxon>
        <taxon>Mytilinidiaceae</taxon>
        <taxon>Mytilinidion</taxon>
    </lineage>
</organism>
<dbReference type="Gene3D" id="3.90.700.10">
    <property type="entry name" value="Succinate dehydrogenase/fumarate reductase flavoprotein, catalytic domain"/>
    <property type="match status" value="1"/>
</dbReference>
<dbReference type="InterPro" id="IPR050315">
    <property type="entry name" value="FAD-oxidoreductase_2"/>
</dbReference>
<dbReference type="Proteomes" id="UP000504636">
    <property type="component" value="Unplaced"/>
</dbReference>
<comment type="cofactor">
    <cofactor evidence="1">
        <name>FAD</name>
        <dbReference type="ChEBI" id="CHEBI:57692"/>
    </cofactor>
</comment>
<keyword evidence="7" id="KW-1185">Reference proteome</keyword>
<dbReference type="InterPro" id="IPR003953">
    <property type="entry name" value="FAD-dep_OxRdtase_2_FAD-bd"/>
</dbReference>
<dbReference type="PRINTS" id="PR00411">
    <property type="entry name" value="PNDRDTASEI"/>
</dbReference>
<dbReference type="Gene3D" id="3.50.50.60">
    <property type="entry name" value="FAD/NAD(P)-binding domain"/>
    <property type="match status" value="3"/>
</dbReference>
<dbReference type="EMBL" id="MU003693">
    <property type="protein sequence ID" value="KAF2816157.1"/>
    <property type="molecule type" value="Genomic_DNA"/>
</dbReference>
<evidence type="ECO:0000256" key="3">
    <source>
        <dbReference type="ARBA" id="ARBA00022827"/>
    </source>
</evidence>
<dbReference type="Pfam" id="PF00890">
    <property type="entry name" value="FAD_binding_2"/>
    <property type="match status" value="1"/>
</dbReference>
<dbReference type="SUPFAM" id="SSF56425">
    <property type="entry name" value="Succinate dehydrogenase/fumarate reductase flavoprotein, catalytic domain"/>
    <property type="match status" value="1"/>
</dbReference>